<feature type="transmembrane region" description="Helical" evidence="1">
    <location>
        <begin position="68"/>
        <end position="89"/>
    </location>
</feature>
<keyword evidence="1" id="KW-1133">Transmembrane helix</keyword>
<dbReference type="EMBL" id="JAYMYS010000002">
    <property type="protein sequence ID" value="KAK7406082.1"/>
    <property type="molecule type" value="Genomic_DNA"/>
</dbReference>
<feature type="transmembrane region" description="Helical" evidence="1">
    <location>
        <begin position="14"/>
        <end position="35"/>
    </location>
</feature>
<reference evidence="2 3" key="1">
    <citation type="submission" date="2024-01" db="EMBL/GenBank/DDBJ databases">
        <title>The genomes of 5 underutilized Papilionoideae crops provide insights into root nodulation and disease resistanc.</title>
        <authorList>
            <person name="Jiang F."/>
        </authorList>
    </citation>
    <scope>NUCLEOTIDE SEQUENCE [LARGE SCALE GENOMIC DNA]</scope>
    <source>
        <strain evidence="2">DUOXIRENSHENG_FW03</strain>
        <tissue evidence="2">Leaves</tissue>
    </source>
</reference>
<organism evidence="2 3">
    <name type="scientific">Psophocarpus tetragonolobus</name>
    <name type="common">Winged bean</name>
    <name type="synonym">Dolichos tetragonolobus</name>
    <dbReference type="NCBI Taxonomy" id="3891"/>
    <lineage>
        <taxon>Eukaryota</taxon>
        <taxon>Viridiplantae</taxon>
        <taxon>Streptophyta</taxon>
        <taxon>Embryophyta</taxon>
        <taxon>Tracheophyta</taxon>
        <taxon>Spermatophyta</taxon>
        <taxon>Magnoliopsida</taxon>
        <taxon>eudicotyledons</taxon>
        <taxon>Gunneridae</taxon>
        <taxon>Pentapetalae</taxon>
        <taxon>rosids</taxon>
        <taxon>fabids</taxon>
        <taxon>Fabales</taxon>
        <taxon>Fabaceae</taxon>
        <taxon>Papilionoideae</taxon>
        <taxon>50 kb inversion clade</taxon>
        <taxon>NPAAA clade</taxon>
        <taxon>indigoferoid/millettioid clade</taxon>
        <taxon>Phaseoleae</taxon>
        <taxon>Psophocarpus</taxon>
    </lineage>
</organism>
<dbReference type="SUPFAM" id="SSF117070">
    <property type="entry name" value="LEA14-like"/>
    <property type="match status" value="1"/>
</dbReference>
<dbReference type="InterPro" id="IPR055301">
    <property type="entry name" value="Lea14-like_2"/>
</dbReference>
<dbReference type="Proteomes" id="UP001386955">
    <property type="component" value="Unassembled WGS sequence"/>
</dbReference>
<evidence type="ECO:0008006" key="4">
    <source>
        <dbReference type="Google" id="ProtNLM"/>
    </source>
</evidence>
<keyword evidence="1" id="KW-0812">Transmembrane</keyword>
<keyword evidence="1" id="KW-0472">Membrane</keyword>
<proteinExistence type="predicted"/>
<gene>
    <name evidence="2" type="ORF">VNO78_07699</name>
</gene>
<sequence length="157" mass="17641">MSNRTRKERSGKCFVYVLATFVMLFALVLVFACVVRVRNPHLELTSATFNNATLLIVFTIYNPNFGPFYYHHCSLSVLYAGATIANSIINGGAVDFRQTKHIYLTLNLRSHKVTTANFFAKCSGTVDLFTIIDVRKTVQMACPMNLDFTSHAVQAFQ</sequence>
<evidence type="ECO:0000313" key="3">
    <source>
        <dbReference type="Proteomes" id="UP001386955"/>
    </source>
</evidence>
<evidence type="ECO:0000256" key="1">
    <source>
        <dbReference type="SAM" id="Phobius"/>
    </source>
</evidence>
<keyword evidence="3" id="KW-1185">Reference proteome</keyword>
<dbReference type="AlphaFoldDB" id="A0AAN9SV23"/>
<accession>A0AAN9SV23</accession>
<dbReference type="PROSITE" id="PS51257">
    <property type="entry name" value="PROKAR_LIPOPROTEIN"/>
    <property type="match status" value="1"/>
</dbReference>
<comment type="caution">
    <text evidence="2">The sequence shown here is derived from an EMBL/GenBank/DDBJ whole genome shotgun (WGS) entry which is preliminary data.</text>
</comment>
<dbReference type="PANTHER" id="PTHR31852">
    <property type="entry name" value="LATE EMBRYOGENESIS ABUNDANT (LEA) HYDROXYPROLINE-RICH GLYCOPROTEIN FAMILY"/>
    <property type="match status" value="1"/>
</dbReference>
<name>A0AAN9SV23_PSOTE</name>
<protein>
    <recommendedName>
        <fullName evidence="4">Late embryogenesis abundant protein LEA-2 subgroup domain-containing protein</fullName>
    </recommendedName>
</protein>
<evidence type="ECO:0000313" key="2">
    <source>
        <dbReference type="EMBL" id="KAK7406082.1"/>
    </source>
</evidence>